<organism evidence="1 2">
    <name type="scientific">Flavisolibacter tropicus</name>
    <dbReference type="NCBI Taxonomy" id="1492898"/>
    <lineage>
        <taxon>Bacteria</taxon>
        <taxon>Pseudomonadati</taxon>
        <taxon>Bacteroidota</taxon>
        <taxon>Chitinophagia</taxon>
        <taxon>Chitinophagales</taxon>
        <taxon>Chitinophagaceae</taxon>
        <taxon>Flavisolibacter</taxon>
    </lineage>
</organism>
<reference evidence="2" key="1">
    <citation type="submission" date="2015-01" db="EMBL/GenBank/DDBJ databases">
        <title>Flavisolibacter sp./LCS9/ whole genome sequencing.</title>
        <authorList>
            <person name="Kim M.K."/>
            <person name="Srinivasan S."/>
            <person name="Lee J.-J."/>
        </authorList>
    </citation>
    <scope>NUCLEOTIDE SEQUENCE [LARGE SCALE GENOMIC DNA]</scope>
    <source>
        <strain evidence="2">LCS9</strain>
    </source>
</reference>
<evidence type="ECO:0000313" key="1">
    <source>
        <dbReference type="EMBL" id="ANE49696.1"/>
    </source>
</evidence>
<accession>A0A172TRR7</accession>
<dbReference type="AlphaFoldDB" id="A0A172TRR7"/>
<dbReference type="EMBL" id="CP011390">
    <property type="protein sequence ID" value="ANE49696.1"/>
    <property type="molecule type" value="Genomic_DNA"/>
</dbReference>
<sequence length="78" mass="8769">MDWVVLFTNGNPTVYEVHKGKGGFHFTPMRSLANDSAVSPFFLKKIAGGWETEEAINIQLMEQAINKIENLVKAFLID</sequence>
<reference evidence="1 2" key="2">
    <citation type="journal article" date="2016" name="Int. J. Syst. Evol. Microbiol.">
        <title>Flavisolibacter tropicus sp. nov., isolated from tropical soil.</title>
        <authorList>
            <person name="Lee J.J."/>
            <person name="Kang M.S."/>
            <person name="Kim G.S."/>
            <person name="Lee C.S."/>
            <person name="Lim S."/>
            <person name="Lee J."/>
            <person name="Roh S.H."/>
            <person name="Kang H."/>
            <person name="Ha J.M."/>
            <person name="Bae S."/>
            <person name="Jung H.Y."/>
            <person name="Kim M.K."/>
        </authorList>
    </citation>
    <scope>NUCLEOTIDE SEQUENCE [LARGE SCALE GENOMIC DNA]</scope>
    <source>
        <strain evidence="1 2">LCS9</strain>
    </source>
</reference>
<keyword evidence="2" id="KW-1185">Reference proteome</keyword>
<protein>
    <submittedName>
        <fullName evidence="1">Uncharacterized protein</fullName>
    </submittedName>
</protein>
<dbReference type="Proteomes" id="UP000077177">
    <property type="component" value="Chromosome"/>
</dbReference>
<dbReference type="RefSeq" id="WP_066401830.1">
    <property type="nucleotide sequence ID" value="NZ_CP011390.1"/>
</dbReference>
<proteinExistence type="predicted"/>
<dbReference type="KEGG" id="fla:SY85_03475"/>
<name>A0A172TRR7_9BACT</name>
<evidence type="ECO:0000313" key="2">
    <source>
        <dbReference type="Proteomes" id="UP000077177"/>
    </source>
</evidence>
<gene>
    <name evidence="1" type="ORF">SY85_03475</name>
</gene>